<dbReference type="Gene3D" id="1.25.40.10">
    <property type="entry name" value="Tetratricopeptide repeat domain"/>
    <property type="match status" value="1"/>
</dbReference>
<protein>
    <recommendedName>
        <fullName evidence="3">TPR Domain containing protein</fullName>
    </recommendedName>
</protein>
<dbReference type="SUPFAM" id="SSF48452">
    <property type="entry name" value="TPR-like"/>
    <property type="match status" value="1"/>
</dbReference>
<evidence type="ECO:0000313" key="1">
    <source>
        <dbReference type="EMBL" id="KAK8840988.1"/>
    </source>
</evidence>
<dbReference type="Proteomes" id="UP001470230">
    <property type="component" value="Unassembled WGS sequence"/>
</dbReference>
<evidence type="ECO:0000313" key="2">
    <source>
        <dbReference type="Proteomes" id="UP001470230"/>
    </source>
</evidence>
<proteinExistence type="predicted"/>
<dbReference type="EMBL" id="JAPFFF010000043">
    <property type="protein sequence ID" value="KAK8840988.1"/>
    <property type="molecule type" value="Genomic_DNA"/>
</dbReference>
<keyword evidence="2" id="KW-1185">Reference proteome</keyword>
<evidence type="ECO:0008006" key="3">
    <source>
        <dbReference type="Google" id="ProtNLM"/>
    </source>
</evidence>
<organism evidence="1 2">
    <name type="scientific">Tritrichomonas musculus</name>
    <dbReference type="NCBI Taxonomy" id="1915356"/>
    <lineage>
        <taxon>Eukaryota</taxon>
        <taxon>Metamonada</taxon>
        <taxon>Parabasalia</taxon>
        <taxon>Tritrichomonadida</taxon>
        <taxon>Tritrichomonadidae</taxon>
        <taxon>Tritrichomonas</taxon>
    </lineage>
</organism>
<comment type="caution">
    <text evidence="1">The sequence shown here is derived from an EMBL/GenBank/DDBJ whole genome shotgun (WGS) entry which is preliminary data.</text>
</comment>
<accession>A0ABR2H433</accession>
<dbReference type="InterPro" id="IPR011990">
    <property type="entry name" value="TPR-like_helical_dom_sf"/>
</dbReference>
<gene>
    <name evidence="1" type="ORF">M9Y10_027824</name>
</gene>
<name>A0ABR2H433_9EUKA</name>
<reference evidence="1 2" key="1">
    <citation type="submission" date="2024-04" db="EMBL/GenBank/DDBJ databases">
        <title>Tritrichomonas musculus Genome.</title>
        <authorList>
            <person name="Alves-Ferreira E."/>
            <person name="Grigg M."/>
            <person name="Lorenzi H."/>
            <person name="Galac M."/>
        </authorList>
    </citation>
    <scope>NUCLEOTIDE SEQUENCE [LARGE SCALE GENOMIC DNA]</scope>
    <source>
        <strain evidence="1 2">EAF2021</strain>
    </source>
</reference>
<sequence length="534" mass="62013">MNNLKSKQNFKPDIDEDYPQYRLPTYIVTERSFQSLEGEVDPKKERAFTIANKALPAIESNKLDDAKKMCYHALNLDPLCIDAWRMLCSILNQTCDGDTIVCALREVIDFSRPFFESEFKQKIGKFYQITKTRPYIRLLTDLAKTALRGDQLDVAIYAYEEVLRLNHSDNMIIRDPLLCCYIKIIGRVHRYPNTTPKRTIEQAEQLINAKFDGIPLFSKDRLTVRWSEICFAFIQKKKNWEEIAKKEYVRDETIFKILFNEIGIPRLPPPNVEMPNCFLVGNKMDEIRSYGYIKEAMEDWPNLLIELRRLFRGKVTPQIAEDILLNAPNPDNDLNPLYKQQALNDADVFLDQGRTSLAKRSFTQSVQLFTFAKNSFDEAFLPSRRWYLHAPFAIASNVATAAYNLQMWNLLRIDSRFTLLMKPEHERSYLRLPIIAKAFGADQLGDDFNKMVKKIENKEVKNLDEWKNLAKNAIGLLSLPAMAYAAAGKLTNQMKQKFIEIGIENMYTTVNDRSVNDHLPWLKETDFEPEIPDI</sequence>